<dbReference type="KEGG" id="scia:HUG15_18360"/>
<evidence type="ECO:0000313" key="5">
    <source>
        <dbReference type="EMBL" id="QQK77348.1"/>
    </source>
</evidence>
<accession>A0A7T6Z5S9</accession>
<evidence type="ECO:0000256" key="1">
    <source>
        <dbReference type="ARBA" id="ARBA00023122"/>
    </source>
</evidence>
<dbReference type="InterPro" id="IPR051257">
    <property type="entry name" value="Diverse_CBS-Domain"/>
</dbReference>
<evidence type="ECO:0000259" key="4">
    <source>
        <dbReference type="PROSITE" id="PS51671"/>
    </source>
</evidence>
<feature type="domain" description="ACT" evidence="4">
    <location>
        <begin position="140"/>
        <end position="212"/>
    </location>
</feature>
<dbReference type="SUPFAM" id="SSF55021">
    <property type="entry name" value="ACT-like"/>
    <property type="match status" value="1"/>
</dbReference>
<name>A0A7T6Z5S9_9BACI</name>
<dbReference type="SMART" id="SM00116">
    <property type="entry name" value="CBS"/>
    <property type="match status" value="2"/>
</dbReference>
<dbReference type="InterPro" id="IPR046342">
    <property type="entry name" value="CBS_dom_sf"/>
</dbReference>
<dbReference type="RefSeq" id="WP_200124564.1">
    <property type="nucleotide sequence ID" value="NZ_CP054705.1"/>
</dbReference>
<dbReference type="Gene3D" id="3.10.580.10">
    <property type="entry name" value="CBS-domain"/>
    <property type="match status" value="1"/>
</dbReference>
<evidence type="ECO:0000313" key="6">
    <source>
        <dbReference type="Proteomes" id="UP000595823"/>
    </source>
</evidence>
<organism evidence="5 6">
    <name type="scientific">Salicibibacter cibarius</name>
    <dbReference type="NCBI Taxonomy" id="2743000"/>
    <lineage>
        <taxon>Bacteria</taxon>
        <taxon>Bacillati</taxon>
        <taxon>Bacillota</taxon>
        <taxon>Bacilli</taxon>
        <taxon>Bacillales</taxon>
        <taxon>Bacillaceae</taxon>
        <taxon>Salicibibacter</taxon>
    </lineage>
</organism>
<dbReference type="InterPro" id="IPR045865">
    <property type="entry name" value="ACT-like_dom_sf"/>
</dbReference>
<dbReference type="PANTHER" id="PTHR43080:SF2">
    <property type="entry name" value="CBS DOMAIN-CONTAINING PROTEIN"/>
    <property type="match status" value="1"/>
</dbReference>
<evidence type="ECO:0000256" key="2">
    <source>
        <dbReference type="PROSITE-ProRule" id="PRU00703"/>
    </source>
</evidence>
<dbReference type="PROSITE" id="PS51671">
    <property type="entry name" value="ACT"/>
    <property type="match status" value="1"/>
</dbReference>
<dbReference type="InterPro" id="IPR000644">
    <property type="entry name" value="CBS_dom"/>
</dbReference>
<gene>
    <name evidence="5" type="ORF">HUG15_18360</name>
</gene>
<sequence length="220" mass="24449">MNAEEIMRTNVHKLTMDDKIESAVELMEKERLRHIPIVDDDDTLIGIISDRDVRDARFSIFSNKRLDAILQKPVKEIMKTDVFTVHPLEYVADVASMLSEHQVTGAPVTVKDDKLVGMITGRDLLDTLVQLMGADQPSSQIEVKVTDASGQLADVAAIFKHHGINVTGMLIYPDKQTNDKILAFRVQAMDIRSVITSLKDEGYEITGPSIPNMGSPNAYD</sequence>
<dbReference type="Pfam" id="PF01842">
    <property type="entry name" value="ACT"/>
    <property type="match status" value="1"/>
</dbReference>
<proteinExistence type="predicted"/>
<dbReference type="Proteomes" id="UP000595823">
    <property type="component" value="Chromosome"/>
</dbReference>
<feature type="domain" description="CBS" evidence="3">
    <location>
        <begin position="78"/>
        <end position="136"/>
    </location>
</feature>
<dbReference type="SUPFAM" id="SSF54631">
    <property type="entry name" value="CBS-domain pair"/>
    <property type="match status" value="1"/>
</dbReference>
<feature type="domain" description="CBS" evidence="3">
    <location>
        <begin position="7"/>
        <end position="65"/>
    </location>
</feature>
<dbReference type="EMBL" id="CP054705">
    <property type="protein sequence ID" value="QQK77348.1"/>
    <property type="molecule type" value="Genomic_DNA"/>
</dbReference>
<dbReference type="Pfam" id="PF00571">
    <property type="entry name" value="CBS"/>
    <property type="match status" value="2"/>
</dbReference>
<keyword evidence="6" id="KW-1185">Reference proteome</keyword>
<protein>
    <submittedName>
        <fullName evidence="5">CBS domain-containing protein</fullName>
    </submittedName>
</protein>
<dbReference type="CDD" id="cd04584">
    <property type="entry name" value="CBS_pair_AcuB_like"/>
    <property type="match status" value="1"/>
</dbReference>
<dbReference type="InterPro" id="IPR002912">
    <property type="entry name" value="ACT_dom"/>
</dbReference>
<dbReference type="PROSITE" id="PS51371">
    <property type="entry name" value="CBS"/>
    <property type="match status" value="2"/>
</dbReference>
<dbReference type="AlphaFoldDB" id="A0A7T6Z5S9"/>
<dbReference type="PANTHER" id="PTHR43080">
    <property type="entry name" value="CBS DOMAIN-CONTAINING PROTEIN CBSX3, MITOCHONDRIAL"/>
    <property type="match status" value="1"/>
</dbReference>
<reference evidence="5 6" key="1">
    <citation type="submission" date="2020-06" db="EMBL/GenBank/DDBJ databases">
        <title>Genomic analysis of Salicibibacter sp. NKC5-3.</title>
        <authorList>
            <person name="Oh Y.J."/>
        </authorList>
    </citation>
    <scope>NUCLEOTIDE SEQUENCE [LARGE SCALE GENOMIC DNA]</scope>
    <source>
        <strain evidence="5 6">NKC5-3</strain>
    </source>
</reference>
<keyword evidence="1 2" id="KW-0129">CBS domain</keyword>
<evidence type="ECO:0000259" key="3">
    <source>
        <dbReference type="PROSITE" id="PS51371"/>
    </source>
</evidence>